<organism evidence="1">
    <name type="scientific">Salmonella diarizonae</name>
    <dbReference type="NCBI Taxonomy" id="59204"/>
    <lineage>
        <taxon>Bacteria</taxon>
        <taxon>Pseudomonadati</taxon>
        <taxon>Pseudomonadota</taxon>
        <taxon>Gammaproteobacteria</taxon>
        <taxon>Enterobacterales</taxon>
        <taxon>Enterobacteriaceae</taxon>
        <taxon>Salmonella</taxon>
    </lineage>
</organism>
<sequence length="257" mass="29416">MSSTISLQALDSSSSDMTEPSTRYTAIIELGKKLVDELELNDSVDTLSRWMAHHIAELIYDAEHCTDDIVRTAKQAEIRDSIWSFWSNRYELPIGTRPFQELEPILRTLKGLDPENEQPRFFSPYRDLVHAEKETSEVQKWLTAAKDIDSVAKILIDYCLSLAAENAIDKSQEWVKLAQKAGLDEDVDLLEIRIFQLRGNPANTDNPNNAQRRILEKRQKRLEAFLLLGSQLNEQLKSQLEALPAIENEPTDDDEDF</sequence>
<name>A0A8F5RKM7_SALDZ</name>
<protein>
    <submittedName>
        <fullName evidence="1">Uncharacterized protein</fullName>
    </submittedName>
</protein>
<evidence type="ECO:0000313" key="1">
    <source>
        <dbReference type="EMBL" id="QXN85285.1"/>
    </source>
</evidence>
<proteinExistence type="predicted"/>
<dbReference type="NCBIfam" id="NF041817">
    <property type="entry name" value="Avs3b"/>
    <property type="match status" value="1"/>
</dbReference>
<gene>
    <name evidence="1" type="ORF">JMJ85_09345</name>
</gene>
<accession>A0A8F5RKM7</accession>
<dbReference type="EMBL" id="CP078142">
    <property type="protein sequence ID" value="QXN85285.1"/>
    <property type="molecule type" value="Genomic_DNA"/>
</dbReference>
<reference evidence="1" key="1">
    <citation type="submission" date="2021-07" db="EMBL/GenBank/DDBJ databases">
        <title>Whole-Genome Sequences of non-enterica strains of Salmonella enterica isolated from poultry houses.</title>
        <authorList>
            <person name="Lamas A."/>
            <person name="Regal P."/>
            <person name="Miranda J.M."/>
            <person name="Vazquez B."/>
            <person name="Cepeda A."/>
            <person name="Franco C.M."/>
        </authorList>
    </citation>
    <scope>NUCLEOTIDE SEQUENCE</scope>
    <source>
        <strain evidence="1">LHICA_D1</strain>
    </source>
</reference>
<dbReference type="AlphaFoldDB" id="A0A8F5RKM7"/>